<dbReference type="Gene3D" id="2.60.40.1120">
    <property type="entry name" value="Carboxypeptidase-like, regulatory domain"/>
    <property type="match status" value="1"/>
</dbReference>
<dbReference type="STRING" id="498292.SAMN05660845_1794"/>
<comment type="subcellular location">
    <subcellularLocation>
        <location evidence="1">Cell outer membrane</location>
    </subcellularLocation>
</comment>
<evidence type="ECO:0000259" key="5">
    <source>
        <dbReference type="Pfam" id="PF14905"/>
    </source>
</evidence>
<dbReference type="Gene3D" id="2.40.170.20">
    <property type="entry name" value="TonB-dependent receptor, beta-barrel domain"/>
    <property type="match status" value="1"/>
</dbReference>
<proteinExistence type="predicted"/>
<dbReference type="AlphaFoldDB" id="A0A1I0YJ56"/>
<evidence type="ECO:0000313" key="7">
    <source>
        <dbReference type="Proteomes" id="UP000199604"/>
    </source>
</evidence>
<keyword evidence="6" id="KW-0675">Receptor</keyword>
<reference evidence="7" key="1">
    <citation type="submission" date="2016-10" db="EMBL/GenBank/DDBJ databases">
        <authorList>
            <person name="Varghese N."/>
            <person name="Submissions S."/>
        </authorList>
    </citation>
    <scope>NUCLEOTIDE SEQUENCE [LARGE SCALE GENOMIC DNA]</scope>
    <source>
        <strain evidence="7">DSM 21789</strain>
    </source>
</reference>
<evidence type="ECO:0000256" key="3">
    <source>
        <dbReference type="ARBA" id="ARBA00023237"/>
    </source>
</evidence>
<dbReference type="InterPro" id="IPR008969">
    <property type="entry name" value="CarboxyPept-like_regulatory"/>
</dbReference>
<dbReference type="SUPFAM" id="SSF56935">
    <property type="entry name" value="Porins"/>
    <property type="match status" value="1"/>
</dbReference>
<evidence type="ECO:0000256" key="4">
    <source>
        <dbReference type="SAM" id="SignalP"/>
    </source>
</evidence>
<dbReference type="RefSeq" id="WP_091476344.1">
    <property type="nucleotide sequence ID" value="NZ_FOJT01000004.1"/>
</dbReference>
<keyword evidence="2" id="KW-0472">Membrane</keyword>
<evidence type="ECO:0000256" key="2">
    <source>
        <dbReference type="ARBA" id="ARBA00023136"/>
    </source>
</evidence>
<dbReference type="EMBL" id="FOJT01000004">
    <property type="protein sequence ID" value="SFB13212.1"/>
    <property type="molecule type" value="Genomic_DNA"/>
</dbReference>
<keyword evidence="4" id="KW-0732">Signal</keyword>
<dbReference type="Proteomes" id="UP000199604">
    <property type="component" value="Unassembled WGS sequence"/>
</dbReference>
<dbReference type="InterPro" id="IPR037066">
    <property type="entry name" value="Plug_dom_sf"/>
</dbReference>
<dbReference type="InterPro" id="IPR041700">
    <property type="entry name" value="OMP_b-brl_3"/>
</dbReference>
<dbReference type="Pfam" id="PF13715">
    <property type="entry name" value="CarbopepD_reg_2"/>
    <property type="match status" value="1"/>
</dbReference>
<name>A0A1I0YJ56_9FLAO</name>
<keyword evidence="3" id="KW-0998">Cell outer membrane</keyword>
<dbReference type="Gene3D" id="2.170.130.10">
    <property type="entry name" value="TonB-dependent receptor, plug domain"/>
    <property type="match status" value="1"/>
</dbReference>
<dbReference type="PANTHER" id="PTHR40980">
    <property type="entry name" value="PLUG DOMAIN-CONTAINING PROTEIN"/>
    <property type="match status" value="1"/>
</dbReference>
<dbReference type="Pfam" id="PF14905">
    <property type="entry name" value="OMP_b-brl_3"/>
    <property type="match status" value="1"/>
</dbReference>
<dbReference type="GO" id="GO:0009279">
    <property type="term" value="C:cell outer membrane"/>
    <property type="evidence" value="ECO:0007669"/>
    <property type="project" value="UniProtKB-SubCell"/>
</dbReference>
<feature type="signal peptide" evidence="4">
    <location>
        <begin position="1"/>
        <end position="18"/>
    </location>
</feature>
<sequence length="924" mass="103403">MKFSITFLLLLITTSIFAQNATISGFVLDKDLKDEPLPFANVNIKGTSLYTTTDINGAYSIDVPNGNYEIVFSFVGYESKSVLFSVSDNEKKTISQSIGSSSVTMDDVVIKATTSREKETALLLDQKKAVEIKQSIGAQEMSRKGISTVEAGLTKITGISKVESRGLFVRGLEERYNNLLINDLQAPSNSPFKKIIPLDLFPTDIVGVLNVYKTFNPNISGDFAGATINIETAQPRTSITKLTTGFGYTTGNNNEDFLISEDANTTQGFLGFLGKDRKLSSAFGNVPSGVKMSTTQYEESAKQNSWNTTKTTSPINNSLSFLHAEKFSLNNERSLNYIFSFNGDNKYQIRDGIARTFNQGQGNYDNNLRFTNYNYATSFSGLVGLRYKSKRFGIALNSFLLRSTSSMIEDQLGYTNSLSTNPNILIRGNQFEESKYWNNQVLVNYDITEDGKHSAKGGFSYVKTAFGQPDRKFITGEKINETDIKTTYGGNNLIRQFLDVSGDRYFSSMLEYNLKLKENEKLKKISIGYNGFNNEEISSYRFVFGKPIIATSYVVNISEINSNIATDVNSGLLKFTEESTGDYKSKLHQTVNAGYANVFFNFTDKWEINGGARVESSIREIKYRDIGDSFTDKYRKLTKEKLDILPSLNIKYLLNEKKNIRFASSKTITKPTSIEVLPIQYVNPDGTVELGNPNLENSDNLNFDLKYELFPNSKEMIALGVFGKQITNPIERVFIPTASSGGQITTYQNSKQATLFGAELEILLQLNKISSLLNDFSWGFNTSLMKTNVAVDLIKNPLENNSKRDLQGASNWLINSDLKYDFQFNEDMKNTISVVYGISGKRIYAVGTAGLDHIYEKPFSKLDFVWSSKLSKNIEAKLSVDNILNPYFKRELGNESKVNITESDLVLKQYKKGTGFSLNIGYTF</sequence>
<evidence type="ECO:0000256" key="1">
    <source>
        <dbReference type="ARBA" id="ARBA00004442"/>
    </source>
</evidence>
<dbReference type="SUPFAM" id="SSF49464">
    <property type="entry name" value="Carboxypeptidase regulatory domain-like"/>
    <property type="match status" value="1"/>
</dbReference>
<keyword evidence="7" id="KW-1185">Reference proteome</keyword>
<feature type="domain" description="Outer membrane protein beta-barrel" evidence="5">
    <location>
        <begin position="555"/>
        <end position="903"/>
    </location>
</feature>
<organism evidence="6 7">
    <name type="scientific">Flavobacterium swingsii</name>
    <dbReference type="NCBI Taxonomy" id="498292"/>
    <lineage>
        <taxon>Bacteria</taxon>
        <taxon>Pseudomonadati</taxon>
        <taxon>Bacteroidota</taxon>
        <taxon>Flavobacteriia</taxon>
        <taxon>Flavobacteriales</taxon>
        <taxon>Flavobacteriaceae</taxon>
        <taxon>Flavobacterium</taxon>
    </lineage>
</organism>
<feature type="chain" id="PRO_5011732761" evidence="4">
    <location>
        <begin position="19"/>
        <end position="924"/>
    </location>
</feature>
<dbReference type="OrthoDB" id="9768470at2"/>
<dbReference type="PANTHER" id="PTHR40980:SF5">
    <property type="entry name" value="TONB-DEPENDENT RECEPTOR"/>
    <property type="match status" value="1"/>
</dbReference>
<dbReference type="InterPro" id="IPR036942">
    <property type="entry name" value="Beta-barrel_TonB_sf"/>
</dbReference>
<evidence type="ECO:0000313" key="6">
    <source>
        <dbReference type="EMBL" id="SFB13212.1"/>
    </source>
</evidence>
<gene>
    <name evidence="6" type="ORF">SAMN05660845_1794</name>
</gene>
<accession>A0A1I0YJ56</accession>
<protein>
    <submittedName>
        <fullName evidence="6">Outer membrane receptor proteins, mostly Fe transport</fullName>
    </submittedName>
</protein>